<dbReference type="SUPFAM" id="SSF51569">
    <property type="entry name" value="Aldolase"/>
    <property type="match status" value="1"/>
</dbReference>
<comment type="caution">
    <text evidence="1">The sequence shown here is derived from an EMBL/GenBank/DDBJ whole genome shotgun (WGS) entry which is preliminary data.</text>
</comment>
<dbReference type="GO" id="GO:0003855">
    <property type="term" value="F:3-dehydroquinate dehydratase activity"/>
    <property type="evidence" value="ECO:0007669"/>
    <property type="project" value="InterPro"/>
</dbReference>
<dbReference type="InterPro" id="IPR013785">
    <property type="entry name" value="Aldolase_TIM"/>
</dbReference>
<evidence type="ECO:0000313" key="2">
    <source>
        <dbReference type="Proteomes" id="UP000886876"/>
    </source>
</evidence>
<dbReference type="Proteomes" id="UP000886876">
    <property type="component" value="Unassembled WGS sequence"/>
</dbReference>
<accession>A0A9D1K7T5</accession>
<dbReference type="AlphaFoldDB" id="A0A9D1K7T5"/>
<evidence type="ECO:0000313" key="1">
    <source>
        <dbReference type="EMBL" id="HIS97183.1"/>
    </source>
</evidence>
<dbReference type="InterPro" id="IPR001381">
    <property type="entry name" value="DHquinase_I"/>
</dbReference>
<reference evidence="1" key="2">
    <citation type="journal article" date="2021" name="PeerJ">
        <title>Extensive microbial diversity within the chicken gut microbiome revealed by metagenomics and culture.</title>
        <authorList>
            <person name="Gilroy R."/>
            <person name="Ravi A."/>
            <person name="Getino M."/>
            <person name="Pursley I."/>
            <person name="Horton D.L."/>
            <person name="Alikhan N.F."/>
            <person name="Baker D."/>
            <person name="Gharbi K."/>
            <person name="Hall N."/>
            <person name="Watson M."/>
            <person name="Adriaenssens E.M."/>
            <person name="Foster-Nyarko E."/>
            <person name="Jarju S."/>
            <person name="Secka A."/>
            <person name="Antonio M."/>
            <person name="Oren A."/>
            <person name="Chaudhuri R.R."/>
            <person name="La Ragione R."/>
            <person name="Hildebrand F."/>
            <person name="Pallen M.J."/>
        </authorList>
    </citation>
    <scope>NUCLEOTIDE SEQUENCE</scope>
    <source>
        <strain evidence="1">ChiHecec3B27-6122</strain>
    </source>
</reference>
<dbReference type="Gene3D" id="3.20.20.70">
    <property type="entry name" value="Aldolase class I"/>
    <property type="match status" value="1"/>
</dbReference>
<dbReference type="Pfam" id="PF01487">
    <property type="entry name" value="DHquinase_I"/>
    <property type="match status" value="1"/>
</dbReference>
<proteinExistence type="predicted"/>
<reference evidence="1" key="1">
    <citation type="submission" date="2020-10" db="EMBL/GenBank/DDBJ databases">
        <authorList>
            <person name="Gilroy R."/>
        </authorList>
    </citation>
    <scope>NUCLEOTIDE SEQUENCE</scope>
    <source>
        <strain evidence="1">ChiHecec3B27-6122</strain>
    </source>
</reference>
<name>A0A9D1K7T5_9FIRM</name>
<gene>
    <name evidence="1" type="ORF">IAD42_04330</name>
</gene>
<dbReference type="EMBL" id="DVJS01000104">
    <property type="protein sequence ID" value="HIS97183.1"/>
    <property type="molecule type" value="Genomic_DNA"/>
</dbReference>
<protein>
    <submittedName>
        <fullName evidence="1">Type I 3-dehydroquinate dehydratase</fullName>
    </submittedName>
</protein>
<sequence length="212" mass="23221">MKTIEIRSQSLDHGGRIAVIAEHGREAVLKRASELAQDSSVSAVEWRVDAFESVFEIRFTVMPEMIKEVRRALGNKIFMYTFRDKRVGGKHPATCMYVTRLNDLASAPGLADLITVEWYAEPDAAEANIGNIHAAGKLAVASWCAQGEAGRDDIVKKLESMLESGADILEYCVMAESATELDAAIAAFKLRNPESVIIRSVISDTGEDKTIC</sequence>
<organism evidence="1 2">
    <name type="scientific">Candidatus Scatomorpha pullistercoris</name>
    <dbReference type="NCBI Taxonomy" id="2840929"/>
    <lineage>
        <taxon>Bacteria</taxon>
        <taxon>Bacillati</taxon>
        <taxon>Bacillota</taxon>
        <taxon>Clostridia</taxon>
        <taxon>Eubacteriales</taxon>
        <taxon>Candidatus Scatomorpha</taxon>
    </lineage>
</organism>